<evidence type="ECO:0000256" key="4">
    <source>
        <dbReference type="ARBA" id="ARBA00022741"/>
    </source>
</evidence>
<dbReference type="RefSeq" id="WP_212726000.1">
    <property type="nucleotide sequence ID" value="NZ_CP071249.1"/>
</dbReference>
<evidence type="ECO:0000256" key="5">
    <source>
        <dbReference type="ARBA" id="ARBA00022777"/>
    </source>
</evidence>
<dbReference type="SUPFAM" id="SSF52540">
    <property type="entry name" value="P-loop containing nucleoside triphosphate hydrolases"/>
    <property type="match status" value="1"/>
</dbReference>
<dbReference type="InterPro" id="IPR025669">
    <property type="entry name" value="AAA_dom"/>
</dbReference>
<dbReference type="PANTHER" id="PTHR32309">
    <property type="entry name" value="TYROSINE-PROTEIN KINASE"/>
    <property type="match status" value="1"/>
</dbReference>
<feature type="domain" description="AAA" evidence="9">
    <location>
        <begin position="32"/>
        <end position="157"/>
    </location>
</feature>
<dbReference type="Gene3D" id="3.40.50.300">
    <property type="entry name" value="P-loop containing nucleotide triphosphate hydrolases"/>
    <property type="match status" value="1"/>
</dbReference>
<evidence type="ECO:0000313" key="10">
    <source>
        <dbReference type="EMBL" id="UUF07112.1"/>
    </source>
</evidence>
<dbReference type="CDD" id="cd05387">
    <property type="entry name" value="BY-kinase"/>
    <property type="match status" value="1"/>
</dbReference>
<evidence type="ECO:0000256" key="8">
    <source>
        <dbReference type="ARBA" id="ARBA00051245"/>
    </source>
</evidence>
<comment type="similarity">
    <text evidence="1">Belongs to the CpsD/CapB family.</text>
</comment>
<accession>A0ABY5JK97</accession>
<evidence type="ECO:0000256" key="2">
    <source>
        <dbReference type="ARBA" id="ARBA00011903"/>
    </source>
</evidence>
<name>A0ABY5JK97_9FIRM</name>
<dbReference type="NCBIfam" id="TIGR01007">
    <property type="entry name" value="eps_fam"/>
    <property type="match status" value="1"/>
</dbReference>
<keyword evidence="6" id="KW-0067">ATP-binding</keyword>
<keyword evidence="11" id="KW-1185">Reference proteome</keyword>
<evidence type="ECO:0000256" key="6">
    <source>
        <dbReference type="ARBA" id="ARBA00022840"/>
    </source>
</evidence>
<evidence type="ECO:0000313" key="11">
    <source>
        <dbReference type="Proteomes" id="UP001058016"/>
    </source>
</evidence>
<gene>
    <name evidence="10" type="ORF">J0J69_06380</name>
</gene>
<reference evidence="10 11" key="1">
    <citation type="submission" date="2021-03" db="EMBL/GenBank/DDBJ databases">
        <title>Comparative Genomics and Metabolomics in the genus Turicibacter.</title>
        <authorList>
            <person name="Maki J."/>
            <person name="Looft T."/>
        </authorList>
    </citation>
    <scope>NUCLEOTIDE SEQUENCE [LARGE SCALE GENOMIC DNA]</scope>
    <source>
        <strain evidence="10 11">MMM721</strain>
    </source>
</reference>
<keyword evidence="7" id="KW-0829">Tyrosine-protein kinase</keyword>
<keyword evidence="4" id="KW-0547">Nucleotide-binding</keyword>
<sequence>MAYHRSKKSLSSEAYRSLRTSLQYSSVDRELQTIVITSSVPGEGKSTVASNLAFSMNEMNKKVLLIDADLRKPTIHKKLNLSNQIGLTDGIVHKLQFNEVIQKVNDYFHVMTAGKIPPNPAEIVGSEAMAQLLNQLKEEYDYIIIDTPPVLSVTDPQLLALKVDGTLLVVREGMAKHKLVLAAYQELEKVQANIVGTVLNDCEEKTKGYSKYYYQYEEGAQPKGRKRRH</sequence>
<proteinExistence type="inferred from homology"/>
<dbReference type="Pfam" id="PF13614">
    <property type="entry name" value="AAA_31"/>
    <property type="match status" value="1"/>
</dbReference>
<organism evidence="10 11">
    <name type="scientific">Turicibacter bilis</name>
    <dbReference type="NCBI Taxonomy" id="2735723"/>
    <lineage>
        <taxon>Bacteria</taxon>
        <taxon>Bacillati</taxon>
        <taxon>Bacillota</taxon>
        <taxon>Erysipelotrichia</taxon>
        <taxon>Erysipelotrichales</taxon>
        <taxon>Turicibacteraceae</taxon>
        <taxon>Turicibacter</taxon>
    </lineage>
</organism>
<dbReference type="PANTHER" id="PTHR32309:SF13">
    <property type="entry name" value="FERRIC ENTEROBACTIN TRANSPORT PROTEIN FEPE"/>
    <property type="match status" value="1"/>
</dbReference>
<dbReference type="InterPro" id="IPR050445">
    <property type="entry name" value="Bact_polysacc_biosynth/exp"/>
</dbReference>
<evidence type="ECO:0000256" key="3">
    <source>
        <dbReference type="ARBA" id="ARBA00022679"/>
    </source>
</evidence>
<comment type="catalytic activity">
    <reaction evidence="8">
        <text>L-tyrosyl-[protein] + ATP = O-phospho-L-tyrosyl-[protein] + ADP + H(+)</text>
        <dbReference type="Rhea" id="RHEA:10596"/>
        <dbReference type="Rhea" id="RHEA-COMP:10136"/>
        <dbReference type="Rhea" id="RHEA-COMP:20101"/>
        <dbReference type="ChEBI" id="CHEBI:15378"/>
        <dbReference type="ChEBI" id="CHEBI:30616"/>
        <dbReference type="ChEBI" id="CHEBI:46858"/>
        <dbReference type="ChEBI" id="CHEBI:61978"/>
        <dbReference type="ChEBI" id="CHEBI:456216"/>
        <dbReference type="EC" id="2.7.10.2"/>
    </reaction>
</comment>
<evidence type="ECO:0000259" key="9">
    <source>
        <dbReference type="Pfam" id="PF13614"/>
    </source>
</evidence>
<dbReference type="EC" id="2.7.10.2" evidence="2"/>
<protein>
    <recommendedName>
        <fullName evidence="2">non-specific protein-tyrosine kinase</fullName>
        <ecNumber evidence="2">2.7.10.2</ecNumber>
    </recommendedName>
</protein>
<dbReference type="GO" id="GO:0016301">
    <property type="term" value="F:kinase activity"/>
    <property type="evidence" value="ECO:0007669"/>
    <property type="project" value="UniProtKB-KW"/>
</dbReference>
<evidence type="ECO:0000256" key="1">
    <source>
        <dbReference type="ARBA" id="ARBA00007316"/>
    </source>
</evidence>
<evidence type="ECO:0000256" key="7">
    <source>
        <dbReference type="ARBA" id="ARBA00023137"/>
    </source>
</evidence>
<dbReference type="Proteomes" id="UP001058016">
    <property type="component" value="Chromosome"/>
</dbReference>
<keyword evidence="5 10" id="KW-0418">Kinase</keyword>
<dbReference type="InterPro" id="IPR005702">
    <property type="entry name" value="Wzc-like_C"/>
</dbReference>
<dbReference type="InterPro" id="IPR027417">
    <property type="entry name" value="P-loop_NTPase"/>
</dbReference>
<keyword evidence="3" id="KW-0808">Transferase</keyword>
<dbReference type="EMBL" id="CP071249">
    <property type="protein sequence ID" value="UUF07112.1"/>
    <property type="molecule type" value="Genomic_DNA"/>
</dbReference>